<dbReference type="Pfam" id="PF15032">
    <property type="entry name" value="DUF4529"/>
    <property type="match status" value="1"/>
</dbReference>
<gene>
    <name evidence="2" type="ORF">chiPu_0016064</name>
</gene>
<accession>A0A401T4N6</accession>
<evidence type="ECO:0000313" key="2">
    <source>
        <dbReference type="EMBL" id="GCC37560.1"/>
    </source>
</evidence>
<keyword evidence="3" id="KW-1185">Reference proteome</keyword>
<dbReference type="PANTHER" id="PTHR36869">
    <property type="entry name" value="CHROMOSOME 16 OPEN READING FRAME 46"/>
    <property type="match status" value="1"/>
</dbReference>
<evidence type="ECO:0000313" key="3">
    <source>
        <dbReference type="Proteomes" id="UP000287033"/>
    </source>
</evidence>
<evidence type="ECO:0000256" key="1">
    <source>
        <dbReference type="SAM" id="MobiDB-lite"/>
    </source>
</evidence>
<proteinExistence type="predicted"/>
<dbReference type="AlphaFoldDB" id="A0A401T4N6"/>
<dbReference type="PANTHER" id="PTHR36869:SF1">
    <property type="entry name" value="CHROMOSOME 16 OPEN READING FRAME 46"/>
    <property type="match status" value="1"/>
</dbReference>
<dbReference type="EMBL" id="BEZZ01001018">
    <property type="protein sequence ID" value="GCC37560.1"/>
    <property type="molecule type" value="Genomic_DNA"/>
</dbReference>
<dbReference type="OrthoDB" id="9943020at2759"/>
<dbReference type="OMA" id="MECHSIR"/>
<name>A0A401T4N6_CHIPU</name>
<sequence length="408" mass="46357">MESQDEDMIECEKITFSDALHRDNKVASPTHFMHSWESERKLIDVLIRLSEETYDDDQKQMDQTIVSNGWDDAVHGWRRDNTYFLHKKSKKSRKDDRNGSHCVFCAEMVPIPERKAFQNIEHFSLSSKSPSSTIVSNFTERNTNSSTERTSPVSQTKLQLYGSTVSESQTTKRTPELQVQDTKKETEVNSPQEIECEIINTEPDQTPATKHFSVLPPVKMASGDETFVSGFKTGRTFCLGVQNGNRALQTVSVVSKHNNYKDSLCIRAHAYNMAMLQVSKIPKAENSAPVRFTRIPFLSTMNHWCWQYSLMQGHQNLAINGVPASKIMECHSIRVQPSKITKHHTKNYKQVNFSKSTYSHGTSINIHPNRIKQRNVAERDILPVIPQPGPPPLSGTTIPISILSHKFL</sequence>
<feature type="compositionally biased region" description="Polar residues" evidence="1">
    <location>
        <begin position="162"/>
        <end position="180"/>
    </location>
</feature>
<protein>
    <submittedName>
        <fullName evidence="2">Uncharacterized protein</fullName>
    </submittedName>
</protein>
<dbReference type="Proteomes" id="UP000287033">
    <property type="component" value="Unassembled WGS sequence"/>
</dbReference>
<reference evidence="2 3" key="1">
    <citation type="journal article" date="2018" name="Nat. Ecol. Evol.">
        <title>Shark genomes provide insights into elasmobranch evolution and the origin of vertebrates.</title>
        <authorList>
            <person name="Hara Y"/>
            <person name="Yamaguchi K"/>
            <person name="Onimaru K"/>
            <person name="Kadota M"/>
            <person name="Koyanagi M"/>
            <person name="Keeley SD"/>
            <person name="Tatsumi K"/>
            <person name="Tanaka K"/>
            <person name="Motone F"/>
            <person name="Kageyama Y"/>
            <person name="Nozu R"/>
            <person name="Adachi N"/>
            <person name="Nishimura O"/>
            <person name="Nakagawa R"/>
            <person name="Tanegashima C"/>
            <person name="Kiyatake I"/>
            <person name="Matsumoto R"/>
            <person name="Murakumo K"/>
            <person name="Nishida K"/>
            <person name="Terakita A"/>
            <person name="Kuratani S"/>
            <person name="Sato K"/>
            <person name="Hyodo S Kuraku.S."/>
        </authorList>
    </citation>
    <scope>NUCLEOTIDE SEQUENCE [LARGE SCALE GENOMIC DNA]</scope>
</reference>
<organism evidence="2 3">
    <name type="scientific">Chiloscyllium punctatum</name>
    <name type="common">Brownbanded bambooshark</name>
    <name type="synonym">Hemiscyllium punctatum</name>
    <dbReference type="NCBI Taxonomy" id="137246"/>
    <lineage>
        <taxon>Eukaryota</taxon>
        <taxon>Metazoa</taxon>
        <taxon>Chordata</taxon>
        <taxon>Craniata</taxon>
        <taxon>Vertebrata</taxon>
        <taxon>Chondrichthyes</taxon>
        <taxon>Elasmobranchii</taxon>
        <taxon>Galeomorphii</taxon>
        <taxon>Galeoidea</taxon>
        <taxon>Orectolobiformes</taxon>
        <taxon>Hemiscylliidae</taxon>
        <taxon>Chiloscyllium</taxon>
    </lineage>
</organism>
<comment type="caution">
    <text evidence="2">The sequence shown here is derived from an EMBL/GenBank/DDBJ whole genome shotgun (WGS) entry which is preliminary data.</text>
</comment>
<feature type="region of interest" description="Disordered" evidence="1">
    <location>
        <begin position="162"/>
        <end position="191"/>
    </location>
</feature>
<dbReference type="InterPro" id="IPR027836">
    <property type="entry name" value="DUF4529"/>
</dbReference>